<comment type="caution">
    <text evidence="1">The sequence shown here is derived from an EMBL/GenBank/DDBJ whole genome shotgun (WGS) entry which is preliminary data.</text>
</comment>
<name>A0A2S4PSB0_9PEZI</name>
<dbReference type="OrthoDB" id="5423336at2759"/>
<evidence type="ECO:0000313" key="2">
    <source>
        <dbReference type="Proteomes" id="UP000237438"/>
    </source>
</evidence>
<evidence type="ECO:0000313" key="1">
    <source>
        <dbReference type="EMBL" id="POS84919.1"/>
    </source>
</evidence>
<protein>
    <submittedName>
        <fullName evidence="1">Uncharacterized protein</fullName>
    </submittedName>
</protein>
<gene>
    <name evidence="1" type="ORF">EPUL_002971</name>
</gene>
<reference evidence="1 2" key="1">
    <citation type="submission" date="2017-10" db="EMBL/GenBank/DDBJ databases">
        <title>Development of genomic resources for the powdery mildew, Erysiphe pulchra.</title>
        <authorList>
            <person name="Wadl P.A."/>
            <person name="Mack B.M."/>
            <person name="Moore G."/>
            <person name="Beltz S.B."/>
        </authorList>
    </citation>
    <scope>NUCLEOTIDE SEQUENCE [LARGE SCALE GENOMIC DNA]</scope>
    <source>
        <strain evidence="1">Cflorida</strain>
    </source>
</reference>
<feature type="non-terminal residue" evidence="1">
    <location>
        <position position="75"/>
    </location>
</feature>
<dbReference type="AlphaFoldDB" id="A0A2S4PSB0"/>
<accession>A0A2S4PSB0</accession>
<organism evidence="1 2">
    <name type="scientific">Erysiphe pulchra</name>
    <dbReference type="NCBI Taxonomy" id="225359"/>
    <lineage>
        <taxon>Eukaryota</taxon>
        <taxon>Fungi</taxon>
        <taxon>Dikarya</taxon>
        <taxon>Ascomycota</taxon>
        <taxon>Pezizomycotina</taxon>
        <taxon>Leotiomycetes</taxon>
        <taxon>Erysiphales</taxon>
        <taxon>Erysiphaceae</taxon>
        <taxon>Erysiphe</taxon>
    </lineage>
</organism>
<dbReference type="EMBL" id="PEDP01000803">
    <property type="protein sequence ID" value="POS84919.1"/>
    <property type="molecule type" value="Genomic_DNA"/>
</dbReference>
<keyword evidence="2" id="KW-1185">Reference proteome</keyword>
<sequence length="75" mass="8162">MSSDYQPNIGILDVAGVMKTKVEGTGTVTMRGLVDGVQKELKPKNVLYFPSTRYCLLLGPRSDQLGGRAVYENGK</sequence>
<dbReference type="Proteomes" id="UP000237438">
    <property type="component" value="Unassembled WGS sequence"/>
</dbReference>
<proteinExistence type="predicted"/>